<name>G7DXP2_MIXOS</name>
<dbReference type="HOGENOM" id="CLU_1496592_0_0_1"/>
<comment type="caution">
    <text evidence="2">The sequence shown here is derived from an EMBL/GenBank/DDBJ whole genome shotgun (WGS) entry which is preliminary data.</text>
</comment>
<protein>
    <submittedName>
        <fullName evidence="2">Uncharacterized protein</fullName>
    </submittedName>
</protein>
<keyword evidence="3" id="KW-1185">Reference proteome</keyword>
<feature type="chain" id="PRO_5009955567" evidence="1">
    <location>
        <begin position="19"/>
        <end position="180"/>
    </location>
</feature>
<feature type="signal peptide" evidence="1">
    <location>
        <begin position="1"/>
        <end position="18"/>
    </location>
</feature>
<evidence type="ECO:0000313" key="2">
    <source>
        <dbReference type="EMBL" id="GAA95352.1"/>
    </source>
</evidence>
<dbReference type="Proteomes" id="UP000009131">
    <property type="component" value="Unassembled WGS sequence"/>
</dbReference>
<reference evidence="2 3" key="1">
    <citation type="journal article" date="2011" name="J. Gen. Appl. Microbiol.">
        <title>Draft genome sequencing of the enigmatic basidiomycete Mixia osmundae.</title>
        <authorList>
            <person name="Nishida H."/>
            <person name="Nagatsuka Y."/>
            <person name="Sugiyama J."/>
        </authorList>
    </citation>
    <scope>NUCLEOTIDE SEQUENCE [LARGE SCALE GENOMIC DNA]</scope>
    <source>
        <strain evidence="3">CBS 9802 / IAM 14324 / JCM 22182 / KY 12970</strain>
    </source>
</reference>
<gene>
    <name evidence="2" type="primary">Mo02009</name>
    <name evidence="2" type="ORF">E5Q_02009</name>
</gene>
<evidence type="ECO:0000256" key="1">
    <source>
        <dbReference type="SAM" id="SignalP"/>
    </source>
</evidence>
<dbReference type="EMBL" id="BABT02000061">
    <property type="protein sequence ID" value="GAA95352.1"/>
    <property type="molecule type" value="Genomic_DNA"/>
</dbReference>
<dbReference type="AlphaFoldDB" id="G7DXP2"/>
<reference evidence="2 3" key="2">
    <citation type="journal article" date="2012" name="Open Biol.">
        <title>Characteristics of nucleosomes and linker DNA regions on the genome of the basidiomycete Mixia osmundae revealed by mono- and dinucleosome mapping.</title>
        <authorList>
            <person name="Nishida H."/>
            <person name="Kondo S."/>
            <person name="Matsumoto T."/>
            <person name="Suzuki Y."/>
            <person name="Yoshikawa H."/>
            <person name="Taylor T.D."/>
            <person name="Sugiyama J."/>
        </authorList>
    </citation>
    <scope>NUCLEOTIDE SEQUENCE [LARGE SCALE GENOMIC DNA]</scope>
    <source>
        <strain evidence="3">CBS 9802 / IAM 14324 / JCM 22182 / KY 12970</strain>
    </source>
</reference>
<dbReference type="RefSeq" id="XP_014569793.1">
    <property type="nucleotide sequence ID" value="XM_014714307.1"/>
</dbReference>
<sequence length="180" mass="18385">MLFKGLIALALAATSTLAQQWPSDGKTGTFEVFLTGQAECGALWLQNKVPGHATYTVNIGAPSVKFHLVAGVGITYIGDHTGITLGDAGYNPANGKWKIIFNVVAPETGIQSCGCGAAMSIAIDVPLKGGAANGFVYLNSGKFSQTCVVTPGCNKMGITMLVGNGSCKITAAPYATVSPA</sequence>
<proteinExistence type="predicted"/>
<keyword evidence="1" id="KW-0732">Signal</keyword>
<dbReference type="InParanoid" id="G7DXP2"/>
<organism evidence="2 3">
    <name type="scientific">Mixia osmundae (strain CBS 9802 / IAM 14324 / JCM 22182 / KY 12970)</name>
    <dbReference type="NCBI Taxonomy" id="764103"/>
    <lineage>
        <taxon>Eukaryota</taxon>
        <taxon>Fungi</taxon>
        <taxon>Dikarya</taxon>
        <taxon>Basidiomycota</taxon>
        <taxon>Pucciniomycotina</taxon>
        <taxon>Mixiomycetes</taxon>
        <taxon>Mixiales</taxon>
        <taxon>Mixiaceae</taxon>
        <taxon>Mixia</taxon>
    </lineage>
</organism>
<evidence type="ECO:0000313" key="3">
    <source>
        <dbReference type="Proteomes" id="UP000009131"/>
    </source>
</evidence>
<accession>G7DXP2</accession>